<dbReference type="AlphaFoldDB" id="A0A2S1J6Z8"/>
<sequence>MTNNLTPKMTMLLQFGLLTLVYSSPNAKIRERGTLLSTPLFLVTKTSVKLTIH</sequence>
<accession>A0A2S1J6Z8</accession>
<protein>
    <submittedName>
        <fullName evidence="1">Uncharacterized protein</fullName>
    </submittedName>
</protein>
<evidence type="ECO:0000313" key="1">
    <source>
        <dbReference type="EMBL" id="AWF74094.1"/>
    </source>
</evidence>
<gene>
    <name evidence="1" type="ORF">NHKPALLO_00011</name>
</gene>
<name>A0A2S1J6Z8_ECOLX</name>
<proteinExistence type="predicted"/>
<reference evidence="1" key="1">
    <citation type="submission" date="2018-01" db="EMBL/GenBank/DDBJ databases">
        <title>Prevalence of blaNDM and mcr-1 in Escherichia coli from food.</title>
        <authorList>
            <person name="Liu X."/>
            <person name="Li R."/>
            <person name="Chen S."/>
        </authorList>
    </citation>
    <scope>NUCLEOTIDE SEQUENCE</scope>
    <source>
        <strain evidence="1">1106</strain>
        <plasmid evidence="1">p1106-IncFIB</plasmid>
    </source>
</reference>
<keyword evidence="1" id="KW-0614">Plasmid</keyword>
<dbReference type="EMBL" id="MG825372">
    <property type="protein sequence ID" value="AWF74094.1"/>
    <property type="molecule type" value="Genomic_DNA"/>
</dbReference>
<organism evidence="1">
    <name type="scientific">Escherichia coli</name>
    <dbReference type="NCBI Taxonomy" id="562"/>
    <lineage>
        <taxon>Bacteria</taxon>
        <taxon>Pseudomonadati</taxon>
        <taxon>Pseudomonadota</taxon>
        <taxon>Gammaproteobacteria</taxon>
        <taxon>Enterobacterales</taxon>
        <taxon>Enterobacteriaceae</taxon>
        <taxon>Escherichia</taxon>
    </lineage>
</organism>
<geneLocation type="plasmid" evidence="1">
    <name>p1106-IncFIB</name>
</geneLocation>